<evidence type="ECO:0000259" key="2">
    <source>
        <dbReference type="SMART" id="SM00499"/>
    </source>
</evidence>
<reference evidence="3 4" key="1">
    <citation type="submission" date="2022-03" db="EMBL/GenBank/DDBJ databases">
        <authorList>
            <person name="Macdonald S."/>
            <person name="Ahmed S."/>
            <person name="Newling K."/>
        </authorList>
    </citation>
    <scope>NUCLEOTIDE SEQUENCE [LARGE SCALE GENOMIC DNA]</scope>
</reference>
<feature type="signal peptide" evidence="1">
    <location>
        <begin position="1"/>
        <end position="26"/>
    </location>
</feature>
<comment type="caution">
    <text evidence="3">The sequence shown here is derived from an EMBL/GenBank/DDBJ whole genome shotgun (WGS) entry which is preliminary data.</text>
</comment>
<sequence>MASKKVVMMVMMMVVVMATIAERSVAIDLCGMTREELDECEPAVSKENPTEPSTLCCDALKHADYSCLCGYKNSLWLGSFGIDPTLAAELPSKCNIDNAPTC</sequence>
<dbReference type="PANTHER" id="PTHR33122">
    <property type="entry name" value="LIPID BINDING PROTEIN-RELATED"/>
    <property type="match status" value="1"/>
</dbReference>
<protein>
    <recommendedName>
        <fullName evidence="2">Bifunctional inhibitor/plant lipid transfer protein/seed storage helical domain-containing protein</fullName>
    </recommendedName>
</protein>
<evidence type="ECO:0000256" key="1">
    <source>
        <dbReference type="SAM" id="SignalP"/>
    </source>
</evidence>
<accession>A0ABC8JQB2</accession>
<name>A0ABC8JQB2_ERUVS</name>
<proteinExistence type="predicted"/>
<organism evidence="3 4">
    <name type="scientific">Eruca vesicaria subsp. sativa</name>
    <name type="common">Garden rocket</name>
    <name type="synonym">Eruca sativa</name>
    <dbReference type="NCBI Taxonomy" id="29727"/>
    <lineage>
        <taxon>Eukaryota</taxon>
        <taxon>Viridiplantae</taxon>
        <taxon>Streptophyta</taxon>
        <taxon>Embryophyta</taxon>
        <taxon>Tracheophyta</taxon>
        <taxon>Spermatophyta</taxon>
        <taxon>Magnoliopsida</taxon>
        <taxon>eudicotyledons</taxon>
        <taxon>Gunneridae</taxon>
        <taxon>Pentapetalae</taxon>
        <taxon>rosids</taxon>
        <taxon>malvids</taxon>
        <taxon>Brassicales</taxon>
        <taxon>Brassicaceae</taxon>
        <taxon>Brassiceae</taxon>
        <taxon>Eruca</taxon>
    </lineage>
</organism>
<dbReference type="Gene3D" id="1.10.110.10">
    <property type="entry name" value="Plant lipid-transfer and hydrophobic proteins"/>
    <property type="match status" value="1"/>
</dbReference>
<dbReference type="Pfam" id="PF14368">
    <property type="entry name" value="LTP_2"/>
    <property type="match status" value="1"/>
</dbReference>
<dbReference type="EMBL" id="CAKOAT010126710">
    <property type="protein sequence ID" value="CAH8334952.1"/>
    <property type="molecule type" value="Genomic_DNA"/>
</dbReference>
<dbReference type="InterPro" id="IPR016140">
    <property type="entry name" value="Bifunc_inhib/LTP/seed_store"/>
</dbReference>
<dbReference type="SMART" id="SM00499">
    <property type="entry name" value="AAI"/>
    <property type="match status" value="1"/>
</dbReference>
<gene>
    <name evidence="3" type="ORF">ERUC_LOCUS13435</name>
</gene>
<dbReference type="Proteomes" id="UP001642260">
    <property type="component" value="Unassembled WGS sequence"/>
</dbReference>
<feature type="domain" description="Bifunctional inhibitor/plant lipid transfer protein/seed storage helical" evidence="2">
    <location>
        <begin position="30"/>
        <end position="102"/>
    </location>
</feature>
<dbReference type="InterPro" id="IPR044741">
    <property type="entry name" value="NsLTP-like"/>
</dbReference>
<dbReference type="AlphaFoldDB" id="A0ABC8JQB2"/>
<dbReference type="PANTHER" id="PTHR33122:SF74">
    <property type="entry name" value="BIFUNCTIONAL INHIBITOR_LIPID-TRANSFER PROTEIN_SEED STORAGE 2S ALBUMIN SUPERFAMILY PROTEIN"/>
    <property type="match status" value="1"/>
</dbReference>
<dbReference type="InterPro" id="IPR039265">
    <property type="entry name" value="DIR1-like"/>
</dbReference>
<dbReference type="InterPro" id="IPR036312">
    <property type="entry name" value="Bifun_inhib/LTP/seed_sf"/>
</dbReference>
<evidence type="ECO:0000313" key="3">
    <source>
        <dbReference type="EMBL" id="CAH8334952.1"/>
    </source>
</evidence>
<dbReference type="CDD" id="cd04660">
    <property type="entry name" value="nsLTP_like"/>
    <property type="match status" value="1"/>
</dbReference>
<keyword evidence="4" id="KW-1185">Reference proteome</keyword>
<evidence type="ECO:0000313" key="4">
    <source>
        <dbReference type="Proteomes" id="UP001642260"/>
    </source>
</evidence>
<keyword evidence="1" id="KW-0732">Signal</keyword>
<feature type="chain" id="PRO_5044760284" description="Bifunctional inhibitor/plant lipid transfer protein/seed storage helical domain-containing protein" evidence="1">
    <location>
        <begin position="27"/>
        <end position="102"/>
    </location>
</feature>
<dbReference type="SUPFAM" id="SSF47699">
    <property type="entry name" value="Bifunctional inhibitor/lipid-transfer protein/seed storage 2S albumin"/>
    <property type="match status" value="1"/>
</dbReference>